<dbReference type="Proteomes" id="UP000054821">
    <property type="component" value="Unassembled WGS sequence"/>
</dbReference>
<gene>
    <name evidence="3" type="ORF">TGAM01_v205634</name>
</gene>
<organism evidence="3 4">
    <name type="scientific">Trichoderma gamsii</name>
    <dbReference type="NCBI Taxonomy" id="398673"/>
    <lineage>
        <taxon>Eukaryota</taxon>
        <taxon>Fungi</taxon>
        <taxon>Dikarya</taxon>
        <taxon>Ascomycota</taxon>
        <taxon>Pezizomycotina</taxon>
        <taxon>Sordariomycetes</taxon>
        <taxon>Hypocreomycetidae</taxon>
        <taxon>Hypocreales</taxon>
        <taxon>Hypocreaceae</taxon>
        <taxon>Trichoderma</taxon>
    </lineage>
</organism>
<name>A0A2P4ZM35_9HYPO</name>
<evidence type="ECO:0000313" key="4">
    <source>
        <dbReference type="Proteomes" id="UP000054821"/>
    </source>
</evidence>
<comment type="caution">
    <text evidence="3">The sequence shown here is derived from an EMBL/GenBank/DDBJ whole genome shotgun (WGS) entry which is preliminary data.</text>
</comment>
<proteinExistence type="predicted"/>
<reference evidence="3 4" key="1">
    <citation type="journal article" date="2016" name="Genome Announc.">
        <title>Draft Whole-Genome Sequence of Trichoderma gamsii T6085, a Promising Biocontrol Agent of Fusarium Head Blight on Wheat.</title>
        <authorList>
            <person name="Baroncelli R."/>
            <person name="Zapparata A."/>
            <person name="Piaggeschi G."/>
            <person name="Sarrocco S."/>
            <person name="Vannacci G."/>
        </authorList>
    </citation>
    <scope>NUCLEOTIDE SEQUENCE [LARGE SCALE GENOMIC DNA]</scope>
    <source>
        <strain evidence="3 4">T6085</strain>
    </source>
</reference>
<dbReference type="EMBL" id="JPDN02000018">
    <property type="protein sequence ID" value="PON25340.1"/>
    <property type="molecule type" value="Genomic_DNA"/>
</dbReference>
<feature type="region of interest" description="Disordered" evidence="1">
    <location>
        <begin position="1"/>
        <end position="44"/>
    </location>
</feature>
<feature type="domain" description="Small EDRK-rich factor-like N-terminal" evidence="2">
    <location>
        <begin position="1"/>
        <end position="35"/>
    </location>
</feature>
<evidence type="ECO:0000259" key="2">
    <source>
        <dbReference type="Pfam" id="PF04419"/>
    </source>
</evidence>
<evidence type="ECO:0000313" key="3">
    <source>
        <dbReference type="EMBL" id="PON25340.1"/>
    </source>
</evidence>
<accession>A0A2P4ZM35</accession>
<dbReference type="InterPro" id="IPR007513">
    <property type="entry name" value="SERF-like_N"/>
</dbReference>
<dbReference type="Pfam" id="PF04419">
    <property type="entry name" value="SERF-like_N"/>
    <property type="match status" value="1"/>
</dbReference>
<protein>
    <recommendedName>
        <fullName evidence="2">Small EDRK-rich factor-like N-terminal domain-containing protein</fullName>
    </recommendedName>
</protein>
<feature type="compositionally biased region" description="Basic and acidic residues" evidence="1">
    <location>
        <begin position="1"/>
        <end position="21"/>
    </location>
</feature>
<keyword evidence="4" id="KW-1185">Reference proteome</keyword>
<dbReference type="RefSeq" id="XP_024405533.1">
    <property type="nucleotide sequence ID" value="XM_024549675.1"/>
</dbReference>
<evidence type="ECO:0000256" key="1">
    <source>
        <dbReference type="SAM" id="MobiDB-lite"/>
    </source>
</evidence>
<dbReference type="AlphaFoldDB" id="A0A2P4ZM35"/>
<dbReference type="GeneID" id="36347589"/>
<sequence>MTRGNQRELARAKNAKKEAAKKGGNAKSGSELAKQGESNAEVMRRKQLEGQCAMRNMPPFPACQFWAKSTWKLTNLSLPIADKKKAEQEKAALQAKIESKIKK</sequence>